<protein>
    <submittedName>
        <fullName evidence="3">Uncharacterized protein</fullName>
    </submittedName>
</protein>
<evidence type="ECO:0000256" key="2">
    <source>
        <dbReference type="SAM" id="Phobius"/>
    </source>
</evidence>
<evidence type="ECO:0000313" key="4">
    <source>
        <dbReference type="Proteomes" id="UP001148313"/>
    </source>
</evidence>
<name>A0ABT4VHB3_9HYPH</name>
<keyword evidence="2" id="KW-0472">Membrane</keyword>
<evidence type="ECO:0000313" key="3">
    <source>
        <dbReference type="EMBL" id="MDA4844071.1"/>
    </source>
</evidence>
<proteinExistence type="predicted"/>
<sequence>MATEKNVERSNKTTGEKWKQAVLVIHGMGEQVPMDTLRGFVDTTWVTDEGLVPRTRPDPNSGQQRVENPVWSKPDRRNRSFELRRITTEQAKNGVRTDFYEFYWAHLMHGTTWEHFKAWFADLLWRSPKRVPQDVFSAWIALWAVTVVVAVVLLASTLPLGDLRQCFAGECDDTACNTSSLCWSWIWPVVGAVLSVVAGAFINVYLLKYFGDVARYVKATPLNVARRQEIREKGVELLETLMGVRDFDPSKHKKGAPYPKWDTEYDRIIVVSHSLGTVIAYDILKESFARINRYLNRGGQARKKQPHRHELEKMLQYAIDTSGTLDVKRYRDLQNLAWQELKSDGSPWLVSDFITLGSPLTHAEFLLAHDEEDLRDQQEGRILPTCPPALEWDSRTKQQHFTYKHGSNSANGEYFRLPHHAAHFAFTRWTNIYSKSSNILWGDIISGPLAGHFDLATPVARLQGILDIPVLPERDQEDKSKGRIPFFTHTKYWDMRVRTGPGDNWAVPYHIHKLREAINLLDK</sequence>
<dbReference type="EMBL" id="JAPJZH010000001">
    <property type="protein sequence ID" value="MDA4844071.1"/>
    <property type="molecule type" value="Genomic_DNA"/>
</dbReference>
<feature type="transmembrane region" description="Helical" evidence="2">
    <location>
        <begin position="185"/>
        <end position="206"/>
    </location>
</feature>
<dbReference type="RefSeq" id="WP_271087594.1">
    <property type="nucleotide sequence ID" value="NZ_JAPJZH010000001.1"/>
</dbReference>
<feature type="region of interest" description="Disordered" evidence="1">
    <location>
        <begin position="51"/>
        <end position="73"/>
    </location>
</feature>
<feature type="transmembrane region" description="Helical" evidence="2">
    <location>
        <begin position="135"/>
        <end position="155"/>
    </location>
</feature>
<gene>
    <name evidence="3" type="ORF">OOZ53_01860</name>
</gene>
<dbReference type="Proteomes" id="UP001148313">
    <property type="component" value="Unassembled WGS sequence"/>
</dbReference>
<keyword evidence="4" id="KW-1185">Reference proteome</keyword>
<accession>A0ABT4VHB3</accession>
<reference evidence="3" key="1">
    <citation type="submission" date="2022-11" db="EMBL/GenBank/DDBJ databases">
        <title>Hoeflea poritis sp. nov., isolated from scleractinian coral Porites lutea.</title>
        <authorList>
            <person name="Zhang G."/>
            <person name="Wei Q."/>
            <person name="Cai L."/>
        </authorList>
    </citation>
    <scope>NUCLEOTIDE SEQUENCE</scope>
    <source>
        <strain evidence="3">E7-10</strain>
    </source>
</reference>
<keyword evidence="2" id="KW-0812">Transmembrane</keyword>
<organism evidence="3 4">
    <name type="scientific">Hoeflea poritis</name>
    <dbReference type="NCBI Taxonomy" id="2993659"/>
    <lineage>
        <taxon>Bacteria</taxon>
        <taxon>Pseudomonadati</taxon>
        <taxon>Pseudomonadota</taxon>
        <taxon>Alphaproteobacteria</taxon>
        <taxon>Hyphomicrobiales</taxon>
        <taxon>Rhizobiaceae</taxon>
        <taxon>Hoeflea</taxon>
    </lineage>
</organism>
<keyword evidence="2" id="KW-1133">Transmembrane helix</keyword>
<evidence type="ECO:0000256" key="1">
    <source>
        <dbReference type="SAM" id="MobiDB-lite"/>
    </source>
</evidence>
<comment type="caution">
    <text evidence="3">The sequence shown here is derived from an EMBL/GenBank/DDBJ whole genome shotgun (WGS) entry which is preliminary data.</text>
</comment>